<feature type="region of interest" description="Disordered" evidence="1">
    <location>
        <begin position="1"/>
        <end position="34"/>
    </location>
</feature>
<evidence type="ECO:0000313" key="2">
    <source>
        <dbReference type="EMBL" id="OJJ42102.1"/>
    </source>
</evidence>
<feature type="compositionally biased region" description="Basic and acidic residues" evidence="1">
    <location>
        <begin position="59"/>
        <end position="73"/>
    </location>
</feature>
<sequence>MCPRRYIDGGSVSRDHRAGGFERYLTPERPSPRSQREIVVVDINNDRQQRESATLNDRQLAERGREDTRRNENEGIPSLGPEPFLNGVEGVLSPEGINDLTYHLECTIGLDLSAALEELARFRQMGHFHAAEQYIQDTLAGHLDHPVVLLEHADLLLEQGGYRGFKELQLASIIGPLERVGFFEPQEVEGGDESRMERACLELMAVRAALARSSHFLDRILNVEHHDGIKYLQRRHARENVPWTSIEILFIRDWLCIVAYGRSESSLFRRIPFQDLCKDWQGLYKSLQTDRRIWEFDSLFFALANLMGLDGAWKQMLPPTTNLATKAGVDRFLWDWETGDGEDDESTCLALLAICTKMSSGLVRHAQSDRDLAAARIWLQSGQQFAERIHQSHPACVPSRPFLRWILAQEHLASVMARQAAAQEGREASTGLIDGDNIVGLDIYVPDSMEREAPPRPRPIHVTPDNRPLLTTALQTARQLGDYEIEAQCLIELIRRAEEPEELCTQLHHLHEQTRGDLISARYVQLYRYRLCTDNTARRDLCESIRGPRSSDATLRHPPALRMYELRVKSALWMALGKYPAEAKDCANAARDLEPFAPRYQPGYISQLRGFNHQDDSDDDDDNPHWNSPRSLVVPPSRIIHRRPVRSHYNEEASSSANDTDDSSVLPSSSREKAVIRDVKTWVDQSQNARTSGKHMELLKTHPRLQPVDRQNPQQTNLQSPEIVDLDEPVHPVDLRPPEKKDNALEAPAEGGETPVLGKGKGKSKDPNTPQVTVEETPDESPEKL</sequence>
<dbReference type="OrthoDB" id="4838614at2759"/>
<dbReference type="VEuPathDB" id="FungiDB:ASPZODRAFT_20789"/>
<dbReference type="GeneID" id="34614137"/>
<organism evidence="2 3">
    <name type="scientific">Penicilliopsis zonata CBS 506.65</name>
    <dbReference type="NCBI Taxonomy" id="1073090"/>
    <lineage>
        <taxon>Eukaryota</taxon>
        <taxon>Fungi</taxon>
        <taxon>Dikarya</taxon>
        <taxon>Ascomycota</taxon>
        <taxon>Pezizomycotina</taxon>
        <taxon>Eurotiomycetes</taxon>
        <taxon>Eurotiomycetidae</taxon>
        <taxon>Eurotiales</taxon>
        <taxon>Aspergillaceae</taxon>
        <taxon>Penicilliopsis</taxon>
    </lineage>
</organism>
<reference evidence="3" key="1">
    <citation type="journal article" date="2017" name="Genome Biol.">
        <title>Comparative genomics reveals high biological diversity and specific adaptations in the industrially and medically important fungal genus Aspergillus.</title>
        <authorList>
            <person name="de Vries R.P."/>
            <person name="Riley R."/>
            <person name="Wiebenga A."/>
            <person name="Aguilar-Osorio G."/>
            <person name="Amillis S."/>
            <person name="Uchima C.A."/>
            <person name="Anderluh G."/>
            <person name="Asadollahi M."/>
            <person name="Askin M."/>
            <person name="Barry K."/>
            <person name="Battaglia E."/>
            <person name="Bayram O."/>
            <person name="Benocci T."/>
            <person name="Braus-Stromeyer S.A."/>
            <person name="Caldana C."/>
            <person name="Canovas D."/>
            <person name="Cerqueira G.C."/>
            <person name="Chen F."/>
            <person name="Chen W."/>
            <person name="Choi C."/>
            <person name="Clum A."/>
            <person name="Dos Santos R.A."/>
            <person name="Damasio A.R."/>
            <person name="Diallinas G."/>
            <person name="Emri T."/>
            <person name="Fekete E."/>
            <person name="Flipphi M."/>
            <person name="Freyberg S."/>
            <person name="Gallo A."/>
            <person name="Gournas C."/>
            <person name="Habgood R."/>
            <person name="Hainaut M."/>
            <person name="Harispe M.L."/>
            <person name="Henrissat B."/>
            <person name="Hilden K.S."/>
            <person name="Hope R."/>
            <person name="Hossain A."/>
            <person name="Karabika E."/>
            <person name="Karaffa L."/>
            <person name="Karanyi Z."/>
            <person name="Krasevec N."/>
            <person name="Kuo A."/>
            <person name="Kusch H."/>
            <person name="LaButti K."/>
            <person name="Lagendijk E.L."/>
            <person name="Lapidus A."/>
            <person name="Levasseur A."/>
            <person name="Lindquist E."/>
            <person name="Lipzen A."/>
            <person name="Logrieco A.F."/>
            <person name="MacCabe A."/>
            <person name="Maekelae M.R."/>
            <person name="Malavazi I."/>
            <person name="Melin P."/>
            <person name="Meyer V."/>
            <person name="Mielnichuk N."/>
            <person name="Miskei M."/>
            <person name="Molnar A.P."/>
            <person name="Mule G."/>
            <person name="Ngan C.Y."/>
            <person name="Orejas M."/>
            <person name="Orosz E."/>
            <person name="Ouedraogo J.P."/>
            <person name="Overkamp K.M."/>
            <person name="Park H.-S."/>
            <person name="Perrone G."/>
            <person name="Piumi F."/>
            <person name="Punt P.J."/>
            <person name="Ram A.F."/>
            <person name="Ramon A."/>
            <person name="Rauscher S."/>
            <person name="Record E."/>
            <person name="Riano-Pachon D.M."/>
            <person name="Robert V."/>
            <person name="Roehrig J."/>
            <person name="Ruller R."/>
            <person name="Salamov A."/>
            <person name="Salih N.S."/>
            <person name="Samson R.A."/>
            <person name="Sandor E."/>
            <person name="Sanguinetti M."/>
            <person name="Schuetze T."/>
            <person name="Sepcic K."/>
            <person name="Shelest E."/>
            <person name="Sherlock G."/>
            <person name="Sophianopoulou V."/>
            <person name="Squina F.M."/>
            <person name="Sun H."/>
            <person name="Susca A."/>
            <person name="Todd R.B."/>
            <person name="Tsang A."/>
            <person name="Unkles S.E."/>
            <person name="van de Wiele N."/>
            <person name="van Rossen-Uffink D."/>
            <person name="Oliveira J.V."/>
            <person name="Vesth T.C."/>
            <person name="Visser J."/>
            <person name="Yu J.-H."/>
            <person name="Zhou M."/>
            <person name="Andersen M.R."/>
            <person name="Archer D.B."/>
            <person name="Baker S.E."/>
            <person name="Benoit I."/>
            <person name="Brakhage A.A."/>
            <person name="Braus G.H."/>
            <person name="Fischer R."/>
            <person name="Frisvad J.C."/>
            <person name="Goldman G.H."/>
            <person name="Houbraken J."/>
            <person name="Oakley B."/>
            <person name="Pocsi I."/>
            <person name="Scazzocchio C."/>
            <person name="Seiboth B."/>
            <person name="vanKuyk P.A."/>
            <person name="Wortman J."/>
            <person name="Dyer P.S."/>
            <person name="Grigoriev I.V."/>
        </authorList>
    </citation>
    <scope>NUCLEOTIDE SEQUENCE [LARGE SCALE GENOMIC DNA]</scope>
    <source>
        <strain evidence="3">CBS 506.65</strain>
    </source>
</reference>
<keyword evidence="3" id="KW-1185">Reference proteome</keyword>
<dbReference type="AlphaFoldDB" id="A0A1L9S4M4"/>
<proteinExistence type="predicted"/>
<feature type="region of interest" description="Disordered" evidence="1">
    <location>
        <begin position="703"/>
        <end position="785"/>
    </location>
</feature>
<dbReference type="Proteomes" id="UP000184188">
    <property type="component" value="Unassembled WGS sequence"/>
</dbReference>
<name>A0A1L9S4M4_9EURO</name>
<gene>
    <name evidence="2" type="ORF">ASPZODRAFT_20789</name>
</gene>
<evidence type="ECO:0000313" key="3">
    <source>
        <dbReference type="Proteomes" id="UP000184188"/>
    </source>
</evidence>
<evidence type="ECO:0000256" key="1">
    <source>
        <dbReference type="SAM" id="MobiDB-lite"/>
    </source>
</evidence>
<feature type="compositionally biased region" description="Polar residues" evidence="1">
    <location>
        <begin position="709"/>
        <end position="720"/>
    </location>
</feature>
<dbReference type="STRING" id="1073090.A0A1L9S4M4"/>
<feature type="compositionally biased region" description="Acidic residues" evidence="1">
    <location>
        <begin position="776"/>
        <end position="785"/>
    </location>
</feature>
<feature type="region of interest" description="Disordered" evidence="1">
    <location>
        <begin position="609"/>
        <end position="672"/>
    </location>
</feature>
<feature type="compositionally biased region" description="Basic and acidic residues" evidence="1">
    <location>
        <begin position="728"/>
        <end position="744"/>
    </location>
</feature>
<dbReference type="RefSeq" id="XP_022576612.1">
    <property type="nucleotide sequence ID" value="XM_022727673.1"/>
</dbReference>
<accession>A0A1L9S4M4</accession>
<feature type="region of interest" description="Disordered" evidence="1">
    <location>
        <begin position="48"/>
        <end position="85"/>
    </location>
</feature>
<dbReference type="EMBL" id="KV878369">
    <property type="protein sequence ID" value="OJJ42102.1"/>
    <property type="molecule type" value="Genomic_DNA"/>
</dbReference>
<protein>
    <submittedName>
        <fullName evidence="2">Uncharacterized protein</fullName>
    </submittedName>
</protein>